<keyword evidence="1 3" id="KW-0963">Cytoplasm</keyword>
<dbReference type="GO" id="GO:0005737">
    <property type="term" value="C:cytoplasm"/>
    <property type="evidence" value="ECO:0007669"/>
    <property type="project" value="UniProtKB-SubCell"/>
</dbReference>
<dbReference type="InterPro" id="IPR009019">
    <property type="entry name" value="KH_sf_prok-type"/>
</dbReference>
<dbReference type="InterPro" id="IPR020627">
    <property type="entry name" value="KhpA"/>
</dbReference>
<evidence type="ECO:0000313" key="5">
    <source>
        <dbReference type="Proteomes" id="UP000649345"/>
    </source>
</evidence>
<evidence type="ECO:0000256" key="3">
    <source>
        <dbReference type="HAMAP-Rule" id="MF_00088"/>
    </source>
</evidence>
<comment type="caution">
    <text evidence="4">The sequence shown here is derived from an EMBL/GenBank/DDBJ whole genome shotgun (WGS) entry which is preliminary data.</text>
</comment>
<comment type="subcellular location">
    <subcellularLocation>
        <location evidence="3">Cytoplasm</location>
    </subcellularLocation>
</comment>
<protein>
    <recommendedName>
        <fullName evidence="3">RNA-binding protein KhpA</fullName>
    </recommendedName>
    <alternativeName>
        <fullName evidence="3">KH-domain protein A</fullName>
    </alternativeName>
</protein>
<proteinExistence type="inferred from homology"/>
<dbReference type="RefSeq" id="WP_186872214.1">
    <property type="nucleotide sequence ID" value="NZ_JACOOR010000004.1"/>
</dbReference>
<dbReference type="PANTHER" id="PTHR34654:SF1">
    <property type="entry name" value="RNA-BINDING PROTEIN KHPA"/>
    <property type="match status" value="1"/>
</dbReference>
<dbReference type="SUPFAM" id="SSF54814">
    <property type="entry name" value="Prokaryotic type KH domain (KH-domain type II)"/>
    <property type="match status" value="1"/>
</dbReference>
<name>A0A923RMY0_9FIRM</name>
<dbReference type="Pfam" id="PF13083">
    <property type="entry name" value="KH_KhpA-B"/>
    <property type="match status" value="1"/>
</dbReference>
<dbReference type="GO" id="GO:0003723">
    <property type="term" value="F:RNA binding"/>
    <property type="evidence" value="ECO:0007669"/>
    <property type="project" value="UniProtKB-UniRule"/>
</dbReference>
<comment type="subunit">
    <text evidence="3">Forms a complex with KhpB.</text>
</comment>
<accession>A0A923RMY0</accession>
<reference evidence="4" key="1">
    <citation type="submission" date="2020-08" db="EMBL/GenBank/DDBJ databases">
        <title>Genome public.</title>
        <authorList>
            <person name="Liu C."/>
            <person name="Sun Q."/>
        </authorList>
    </citation>
    <scope>NUCLEOTIDE SEQUENCE</scope>
    <source>
        <strain evidence="4">NSJ-68</strain>
    </source>
</reference>
<keyword evidence="5" id="KW-1185">Reference proteome</keyword>
<comment type="function">
    <text evidence="3">A probable RNA chaperone. Forms a complex with KhpB which binds to cellular RNA and controls its expression. Plays a role in peptidoglycan (PG) homeostasis and cell length regulation.</text>
</comment>
<keyword evidence="3" id="KW-0961">Cell wall biogenesis/degradation</keyword>
<dbReference type="CDD" id="cd22533">
    <property type="entry name" value="KH-II_YlqC-like"/>
    <property type="match status" value="1"/>
</dbReference>
<evidence type="ECO:0000256" key="2">
    <source>
        <dbReference type="ARBA" id="ARBA00022884"/>
    </source>
</evidence>
<evidence type="ECO:0000313" key="4">
    <source>
        <dbReference type="EMBL" id="MBC5659921.1"/>
    </source>
</evidence>
<gene>
    <name evidence="3" type="primary">khpA</name>
    <name evidence="4" type="ORF">H8S44_09065</name>
</gene>
<dbReference type="Proteomes" id="UP000649345">
    <property type="component" value="Unassembled WGS sequence"/>
</dbReference>
<sequence>MKKLVEVIAKSLVEHPDEVVVTETENEKSIVVELRVAPSDMGKVIGKQGRIAKAIRSVVKAAASKEEKKVIVEIMQ</sequence>
<dbReference type="EMBL" id="JACOOR010000004">
    <property type="protein sequence ID" value="MBC5659921.1"/>
    <property type="molecule type" value="Genomic_DNA"/>
</dbReference>
<evidence type="ECO:0000256" key="1">
    <source>
        <dbReference type="ARBA" id="ARBA00022490"/>
    </source>
</evidence>
<dbReference type="GO" id="GO:0008360">
    <property type="term" value="P:regulation of cell shape"/>
    <property type="evidence" value="ECO:0007669"/>
    <property type="project" value="UniProtKB-KW"/>
</dbReference>
<keyword evidence="3" id="KW-0143">Chaperone</keyword>
<dbReference type="PANTHER" id="PTHR34654">
    <property type="entry name" value="UPF0109 PROTEIN SCO5592"/>
    <property type="match status" value="1"/>
</dbReference>
<dbReference type="InterPro" id="IPR015946">
    <property type="entry name" value="KH_dom-like_a/b"/>
</dbReference>
<comment type="similarity">
    <text evidence="3">Belongs to the KhpA RNA-binding protein family.</text>
</comment>
<keyword evidence="3" id="KW-0133">Cell shape</keyword>
<dbReference type="NCBIfam" id="NF001748">
    <property type="entry name" value="PRK00468.1"/>
    <property type="match status" value="1"/>
</dbReference>
<keyword evidence="2 3" id="KW-0694">RNA-binding</keyword>
<dbReference type="Gene3D" id="3.30.300.20">
    <property type="match status" value="1"/>
</dbReference>
<dbReference type="GO" id="GO:0009252">
    <property type="term" value="P:peptidoglycan biosynthetic process"/>
    <property type="evidence" value="ECO:0007669"/>
    <property type="project" value="UniProtKB-UniRule"/>
</dbReference>
<dbReference type="GO" id="GO:0071555">
    <property type="term" value="P:cell wall organization"/>
    <property type="evidence" value="ECO:0007669"/>
    <property type="project" value="UniProtKB-KW"/>
</dbReference>
<dbReference type="PROSITE" id="PS50084">
    <property type="entry name" value="KH_TYPE_1"/>
    <property type="match status" value="1"/>
</dbReference>
<organism evidence="4 5">
    <name type="scientific">Anaerosacchariphilus hominis</name>
    <dbReference type="NCBI Taxonomy" id="2763017"/>
    <lineage>
        <taxon>Bacteria</taxon>
        <taxon>Bacillati</taxon>
        <taxon>Bacillota</taxon>
        <taxon>Clostridia</taxon>
        <taxon>Lachnospirales</taxon>
        <taxon>Lachnospiraceae</taxon>
        <taxon>Anaerosacchariphilus</taxon>
    </lineage>
</organism>
<dbReference type="AlphaFoldDB" id="A0A923RMY0"/>
<dbReference type="HAMAP" id="MF_00088">
    <property type="entry name" value="KhpA"/>
    <property type="match status" value="1"/>
</dbReference>